<dbReference type="InterPro" id="IPR013105">
    <property type="entry name" value="TPR_2"/>
</dbReference>
<dbReference type="InterPro" id="IPR019734">
    <property type="entry name" value="TPR_rpt"/>
</dbReference>
<accession>A0A1S8MGP5</accession>
<organism evidence="1 2">
    <name type="scientific">Clostridium felsineum</name>
    <dbReference type="NCBI Taxonomy" id="36839"/>
    <lineage>
        <taxon>Bacteria</taxon>
        <taxon>Bacillati</taxon>
        <taxon>Bacillota</taxon>
        <taxon>Clostridia</taxon>
        <taxon>Eubacteriales</taxon>
        <taxon>Clostridiaceae</taxon>
        <taxon>Clostridium</taxon>
    </lineage>
</organism>
<dbReference type="PANTHER" id="PTHR44943:SF8">
    <property type="entry name" value="TPR REPEAT-CONTAINING PROTEIN MJ0263"/>
    <property type="match status" value="1"/>
</dbReference>
<dbReference type="GO" id="GO:0006508">
    <property type="term" value="P:proteolysis"/>
    <property type="evidence" value="ECO:0007669"/>
    <property type="project" value="UniProtKB-KW"/>
</dbReference>
<dbReference type="InterPro" id="IPR011990">
    <property type="entry name" value="TPR-like_helical_dom_sf"/>
</dbReference>
<reference evidence="1 2" key="1">
    <citation type="submission" date="2022-04" db="EMBL/GenBank/DDBJ databases">
        <title>Genome sequence of C. roseum typestrain.</title>
        <authorList>
            <person name="Poehlein A."/>
            <person name="Schoch T."/>
            <person name="Duerre P."/>
            <person name="Daniel R."/>
        </authorList>
    </citation>
    <scope>NUCLEOTIDE SEQUENCE [LARGE SCALE GENOMIC DNA]</scope>
    <source>
        <strain evidence="1 2">DSM 7320</strain>
    </source>
</reference>
<dbReference type="AlphaFoldDB" id="A0A1S8MGP5"/>
<dbReference type="SUPFAM" id="SSF48439">
    <property type="entry name" value="Protein prenylyltransferase"/>
    <property type="match status" value="1"/>
</dbReference>
<dbReference type="SUPFAM" id="SSF48452">
    <property type="entry name" value="TPR-like"/>
    <property type="match status" value="1"/>
</dbReference>
<dbReference type="KEGG" id="crw:CROST_035720"/>
<dbReference type="Pfam" id="PF07719">
    <property type="entry name" value="TPR_2"/>
    <property type="match status" value="1"/>
</dbReference>
<dbReference type="EC" id="3.4.-.-" evidence="1"/>
<dbReference type="Pfam" id="PF13432">
    <property type="entry name" value="TPR_16"/>
    <property type="match status" value="1"/>
</dbReference>
<dbReference type="Gene3D" id="1.25.40.10">
    <property type="entry name" value="Tetratricopeptide repeat domain"/>
    <property type="match status" value="3"/>
</dbReference>
<dbReference type="GO" id="GO:0008233">
    <property type="term" value="F:peptidase activity"/>
    <property type="evidence" value="ECO:0007669"/>
    <property type="project" value="UniProtKB-KW"/>
</dbReference>
<dbReference type="Pfam" id="PF13181">
    <property type="entry name" value="TPR_8"/>
    <property type="match status" value="2"/>
</dbReference>
<proteinExistence type="predicted"/>
<dbReference type="Proteomes" id="UP000190951">
    <property type="component" value="Chromosome"/>
</dbReference>
<dbReference type="SMART" id="SM00028">
    <property type="entry name" value="TPR"/>
    <property type="match status" value="12"/>
</dbReference>
<name>A0A1S8MGP5_9CLOT</name>
<dbReference type="PANTHER" id="PTHR44943">
    <property type="entry name" value="CELLULOSE SYNTHASE OPERON PROTEIN C"/>
    <property type="match status" value="1"/>
</dbReference>
<keyword evidence="1" id="KW-0645">Protease</keyword>
<keyword evidence="2" id="KW-1185">Reference proteome</keyword>
<dbReference type="Pfam" id="PF14559">
    <property type="entry name" value="TPR_19"/>
    <property type="match status" value="1"/>
</dbReference>
<gene>
    <name evidence="1" type="primary">bepA_4</name>
    <name evidence="1" type="ORF">CROST_035720</name>
</gene>
<dbReference type="RefSeq" id="WP_077832290.1">
    <property type="nucleotide sequence ID" value="NZ_CP096983.1"/>
</dbReference>
<dbReference type="InterPro" id="IPR051685">
    <property type="entry name" value="Ycf3/AcsC/BcsC/TPR_MFPF"/>
</dbReference>
<dbReference type="STRING" id="84029.CROST_38980"/>
<dbReference type="PROSITE" id="PS50005">
    <property type="entry name" value="TPR"/>
    <property type="match status" value="5"/>
</dbReference>
<evidence type="ECO:0000313" key="2">
    <source>
        <dbReference type="Proteomes" id="UP000190951"/>
    </source>
</evidence>
<sequence>MEHQEISRAQELNNRGLIFIERNQGEEALKYFNKAIQEDGNFKEAYLNKADLCLAINKLDEAMDCYNRVIVKYPNESMAYFGKANILFFYKDNIKGAIELYNKAIYLGEKSEGVYCNLGLCMEALGELEEAIKWFDRAIIANSQNTRIMNKRAALLVKLRRFDEAIECYDKVLKIEVDNEEAYHFKAVLLGELGKIEEALETIAAAEALLGEQMTLDYDKAILFEKQKNFEKALECVDKSLVFDEANVLLILKKGQLLTYLKKTDEAKLVYDQISEFHPNNMEGKFAKANLCMLLGEYEDTENLFKEIIYKLEDEDPILINSYYYRALNLKRLGRLEEAETAYREAIKKYNFLIIKYPYDDKLNFLKANCLRDTGDYEKAEELYEYIIDLDGNFVDAYLMRARNRISLNRYKEAREDLNEVIKINPAYRDLIELDEQFKEILNTKDENYR</sequence>
<protein>
    <submittedName>
        <fullName evidence="1">Beta-barrel assembly-enhancing protease</fullName>
        <ecNumber evidence="1">3.4.-.-</ecNumber>
    </submittedName>
</protein>
<evidence type="ECO:0000313" key="1">
    <source>
        <dbReference type="EMBL" id="URZ12827.1"/>
    </source>
</evidence>
<keyword evidence="1" id="KW-0378">Hydrolase</keyword>
<dbReference type="EMBL" id="CP096983">
    <property type="protein sequence ID" value="URZ12827.1"/>
    <property type="molecule type" value="Genomic_DNA"/>
</dbReference>